<keyword evidence="3" id="KW-0804">Transcription</keyword>
<dbReference type="Gene3D" id="1.10.10.60">
    <property type="entry name" value="Homeodomain-like"/>
    <property type="match status" value="1"/>
</dbReference>
<dbReference type="GO" id="GO:0003700">
    <property type="term" value="F:DNA-binding transcription factor activity"/>
    <property type="evidence" value="ECO:0007669"/>
    <property type="project" value="InterPro"/>
</dbReference>
<dbReference type="Pfam" id="PF12833">
    <property type="entry name" value="HTH_18"/>
    <property type="match status" value="1"/>
</dbReference>
<dbReference type="NCBIfam" id="TIGR00229">
    <property type="entry name" value="sensory_box"/>
    <property type="match status" value="1"/>
</dbReference>
<dbReference type="GO" id="GO:0043565">
    <property type="term" value="F:sequence-specific DNA binding"/>
    <property type="evidence" value="ECO:0007669"/>
    <property type="project" value="InterPro"/>
</dbReference>
<accession>W7QQX4</accession>
<dbReference type="PROSITE" id="PS01124">
    <property type="entry name" value="HTH_ARAC_FAMILY_2"/>
    <property type="match status" value="1"/>
</dbReference>
<dbReference type="InterPro" id="IPR000014">
    <property type="entry name" value="PAS"/>
</dbReference>
<dbReference type="PROSITE" id="PS00041">
    <property type="entry name" value="HTH_ARAC_FAMILY_1"/>
    <property type="match status" value="1"/>
</dbReference>
<dbReference type="PANTHER" id="PTHR46796">
    <property type="entry name" value="HTH-TYPE TRANSCRIPTIONAL ACTIVATOR RHAS-RELATED"/>
    <property type="match status" value="1"/>
</dbReference>
<dbReference type="InterPro" id="IPR020449">
    <property type="entry name" value="Tscrpt_reg_AraC-type_HTH"/>
</dbReference>
<sequence>MIGSNKIEHLNSFLQQTNIAQLVSMFDLLPDMLFWIKNTDSQIIYANSAFQQHIGANSLEQAIGLTDYDFAPPHLARQYVVDDQRVMAGQTVDDRLEMNILKNGELRWFTTSKRILLDQHQQVIGTYGVSRHLEKTSLALTGMQAVKIPVEYIRANYMHDICIVKLAELSHLSISALERRFKKYLNKTPKQFINEVRLENARRLLIETTLPIAMIASECGFADPSYFTRQFTKLFDEKPSDFRLSFNTG</sequence>
<dbReference type="InterPro" id="IPR050204">
    <property type="entry name" value="AraC_XylS_family_regulators"/>
</dbReference>
<dbReference type="STRING" id="1328313.DS2_04485"/>
<organism evidence="5 6">
    <name type="scientific">Catenovulum agarivorans DS-2</name>
    <dbReference type="NCBI Taxonomy" id="1328313"/>
    <lineage>
        <taxon>Bacteria</taxon>
        <taxon>Pseudomonadati</taxon>
        <taxon>Pseudomonadota</taxon>
        <taxon>Gammaproteobacteria</taxon>
        <taxon>Alteromonadales</taxon>
        <taxon>Alteromonadaceae</taxon>
        <taxon>Catenovulum</taxon>
    </lineage>
</organism>
<keyword evidence="1" id="KW-0805">Transcription regulation</keyword>
<dbReference type="SUPFAM" id="SSF46689">
    <property type="entry name" value="Homeodomain-like"/>
    <property type="match status" value="2"/>
</dbReference>
<dbReference type="AlphaFoldDB" id="W7QQX4"/>
<evidence type="ECO:0000313" key="6">
    <source>
        <dbReference type="Proteomes" id="UP000019276"/>
    </source>
</evidence>
<dbReference type="InterPro" id="IPR018060">
    <property type="entry name" value="HTH_AraC"/>
</dbReference>
<protein>
    <submittedName>
        <fullName evidence="5">AraC family transcriptional regulator</fullName>
    </submittedName>
</protein>
<dbReference type="PATRIC" id="fig|1328313.3.peg.928"/>
<dbReference type="Gene3D" id="3.30.450.20">
    <property type="entry name" value="PAS domain"/>
    <property type="match status" value="1"/>
</dbReference>
<gene>
    <name evidence="5" type="ORF">DS2_04485</name>
</gene>
<dbReference type="InterPro" id="IPR035965">
    <property type="entry name" value="PAS-like_dom_sf"/>
</dbReference>
<feature type="domain" description="HTH araC/xylS-type" evidence="4">
    <location>
        <begin position="147"/>
        <end position="245"/>
    </location>
</feature>
<dbReference type="EMBL" id="ARZY01000005">
    <property type="protein sequence ID" value="EWH11402.1"/>
    <property type="molecule type" value="Genomic_DNA"/>
</dbReference>
<evidence type="ECO:0000256" key="2">
    <source>
        <dbReference type="ARBA" id="ARBA00023125"/>
    </source>
</evidence>
<name>W7QQX4_9ALTE</name>
<keyword evidence="2" id="KW-0238">DNA-binding</keyword>
<dbReference type="Proteomes" id="UP000019276">
    <property type="component" value="Unassembled WGS sequence"/>
</dbReference>
<comment type="caution">
    <text evidence="5">The sequence shown here is derived from an EMBL/GenBank/DDBJ whole genome shotgun (WGS) entry which is preliminary data.</text>
</comment>
<dbReference type="SUPFAM" id="SSF55785">
    <property type="entry name" value="PYP-like sensor domain (PAS domain)"/>
    <property type="match status" value="1"/>
</dbReference>
<dbReference type="PRINTS" id="PR00032">
    <property type="entry name" value="HTHARAC"/>
</dbReference>
<dbReference type="InterPro" id="IPR009057">
    <property type="entry name" value="Homeodomain-like_sf"/>
</dbReference>
<keyword evidence="6" id="KW-1185">Reference proteome</keyword>
<evidence type="ECO:0000256" key="1">
    <source>
        <dbReference type="ARBA" id="ARBA00023015"/>
    </source>
</evidence>
<dbReference type="PANTHER" id="PTHR46796:SF13">
    <property type="entry name" value="HTH-TYPE TRANSCRIPTIONAL ACTIVATOR RHAS"/>
    <property type="match status" value="1"/>
</dbReference>
<dbReference type="Pfam" id="PF08448">
    <property type="entry name" value="PAS_4"/>
    <property type="match status" value="1"/>
</dbReference>
<evidence type="ECO:0000259" key="4">
    <source>
        <dbReference type="PROSITE" id="PS01124"/>
    </source>
</evidence>
<dbReference type="RefSeq" id="WP_035013443.1">
    <property type="nucleotide sequence ID" value="NZ_ARZY01000005.1"/>
</dbReference>
<dbReference type="OrthoDB" id="6146868at2"/>
<dbReference type="CDD" id="cd00130">
    <property type="entry name" value="PAS"/>
    <property type="match status" value="1"/>
</dbReference>
<dbReference type="SMART" id="SM00342">
    <property type="entry name" value="HTH_ARAC"/>
    <property type="match status" value="1"/>
</dbReference>
<dbReference type="InterPro" id="IPR018062">
    <property type="entry name" value="HTH_AraC-typ_CS"/>
</dbReference>
<proteinExistence type="predicted"/>
<dbReference type="eggNOG" id="COG4977">
    <property type="taxonomic scope" value="Bacteria"/>
</dbReference>
<evidence type="ECO:0000313" key="5">
    <source>
        <dbReference type="EMBL" id="EWH11402.1"/>
    </source>
</evidence>
<reference evidence="5 6" key="1">
    <citation type="journal article" date="2014" name="Genome Announc.">
        <title>Draft Genome Sequence of the Agar-Degrading Bacterium Catenovulum sp. Strain DS-2, Isolated from Intestines of Haliotis diversicolor.</title>
        <authorList>
            <person name="Shan D."/>
            <person name="Li X."/>
            <person name="Gu Z."/>
            <person name="Wei G."/>
            <person name="Gao Z."/>
            <person name="Shao Z."/>
        </authorList>
    </citation>
    <scope>NUCLEOTIDE SEQUENCE [LARGE SCALE GENOMIC DNA]</scope>
    <source>
        <strain evidence="5 6">DS-2</strain>
    </source>
</reference>
<dbReference type="InterPro" id="IPR013656">
    <property type="entry name" value="PAS_4"/>
</dbReference>
<evidence type="ECO:0000256" key="3">
    <source>
        <dbReference type="ARBA" id="ARBA00023163"/>
    </source>
</evidence>